<dbReference type="AlphaFoldDB" id="A0ABD2Y2T9"/>
<evidence type="ECO:0000313" key="3">
    <source>
        <dbReference type="Proteomes" id="UP001630127"/>
    </source>
</evidence>
<evidence type="ECO:0000313" key="2">
    <source>
        <dbReference type="EMBL" id="KAL3501808.1"/>
    </source>
</evidence>
<dbReference type="EMBL" id="JBJUIK010000015">
    <property type="protein sequence ID" value="KAL3501808.1"/>
    <property type="molecule type" value="Genomic_DNA"/>
</dbReference>
<feature type="coiled-coil region" evidence="1">
    <location>
        <begin position="58"/>
        <end position="85"/>
    </location>
</feature>
<accession>A0ABD2Y2T9</accession>
<proteinExistence type="predicted"/>
<protein>
    <submittedName>
        <fullName evidence="2">Uncharacterized protein</fullName>
    </submittedName>
</protein>
<name>A0ABD2Y2T9_9GENT</name>
<comment type="caution">
    <text evidence="2">The sequence shown here is derived from an EMBL/GenBank/DDBJ whole genome shotgun (WGS) entry which is preliminary data.</text>
</comment>
<gene>
    <name evidence="2" type="ORF">ACH5RR_036257</name>
</gene>
<keyword evidence="3" id="KW-1185">Reference proteome</keyword>
<organism evidence="2 3">
    <name type="scientific">Cinchona calisaya</name>
    <dbReference type="NCBI Taxonomy" id="153742"/>
    <lineage>
        <taxon>Eukaryota</taxon>
        <taxon>Viridiplantae</taxon>
        <taxon>Streptophyta</taxon>
        <taxon>Embryophyta</taxon>
        <taxon>Tracheophyta</taxon>
        <taxon>Spermatophyta</taxon>
        <taxon>Magnoliopsida</taxon>
        <taxon>eudicotyledons</taxon>
        <taxon>Gunneridae</taxon>
        <taxon>Pentapetalae</taxon>
        <taxon>asterids</taxon>
        <taxon>lamiids</taxon>
        <taxon>Gentianales</taxon>
        <taxon>Rubiaceae</taxon>
        <taxon>Cinchonoideae</taxon>
        <taxon>Cinchoneae</taxon>
        <taxon>Cinchona</taxon>
    </lineage>
</organism>
<keyword evidence="1" id="KW-0175">Coiled coil</keyword>
<reference evidence="2 3" key="1">
    <citation type="submission" date="2024-11" db="EMBL/GenBank/DDBJ databases">
        <title>A near-complete genome assembly of Cinchona calisaya.</title>
        <authorList>
            <person name="Lian D.C."/>
            <person name="Zhao X.W."/>
            <person name="Wei L."/>
        </authorList>
    </citation>
    <scope>NUCLEOTIDE SEQUENCE [LARGE SCALE GENOMIC DNA]</scope>
    <source>
        <tissue evidence="2">Nenye</tissue>
    </source>
</reference>
<sequence length="96" mass="11493">METKIAESLERVKQALKAVRREKVEYHERVKSYWASPGLDKSEVEAAVKWAEGRYPRLLEKERELVAEKQELKNLAELAKREDLEYAWRAHTHRFR</sequence>
<evidence type="ECO:0000256" key="1">
    <source>
        <dbReference type="SAM" id="Coils"/>
    </source>
</evidence>
<dbReference type="Proteomes" id="UP001630127">
    <property type="component" value="Unassembled WGS sequence"/>
</dbReference>